<gene>
    <name evidence="2" type="ORF">TTHERM_00841310</name>
</gene>
<feature type="compositionally biased region" description="Polar residues" evidence="1">
    <location>
        <begin position="1209"/>
        <end position="1228"/>
    </location>
</feature>
<name>I7MMU9_TETTS</name>
<reference evidence="3" key="1">
    <citation type="journal article" date="2006" name="PLoS Biol.">
        <title>Macronuclear genome sequence of the ciliate Tetrahymena thermophila, a model eukaryote.</title>
        <authorList>
            <person name="Eisen J.A."/>
            <person name="Coyne R.S."/>
            <person name="Wu M."/>
            <person name="Wu D."/>
            <person name="Thiagarajan M."/>
            <person name="Wortman J.R."/>
            <person name="Badger J.H."/>
            <person name="Ren Q."/>
            <person name="Amedeo P."/>
            <person name="Jones K.M."/>
            <person name="Tallon L.J."/>
            <person name="Delcher A.L."/>
            <person name="Salzberg S.L."/>
            <person name="Silva J.C."/>
            <person name="Haas B.J."/>
            <person name="Majoros W.H."/>
            <person name="Farzad M."/>
            <person name="Carlton J.M."/>
            <person name="Smith R.K. Jr."/>
            <person name="Garg J."/>
            <person name="Pearlman R.E."/>
            <person name="Karrer K.M."/>
            <person name="Sun L."/>
            <person name="Manning G."/>
            <person name="Elde N.C."/>
            <person name="Turkewitz A.P."/>
            <person name="Asai D.J."/>
            <person name="Wilkes D.E."/>
            <person name="Wang Y."/>
            <person name="Cai H."/>
            <person name="Collins K."/>
            <person name="Stewart B.A."/>
            <person name="Lee S.R."/>
            <person name="Wilamowska K."/>
            <person name="Weinberg Z."/>
            <person name="Ruzzo W.L."/>
            <person name="Wloga D."/>
            <person name="Gaertig J."/>
            <person name="Frankel J."/>
            <person name="Tsao C.-C."/>
            <person name="Gorovsky M.A."/>
            <person name="Keeling P.J."/>
            <person name="Waller R.F."/>
            <person name="Patron N.J."/>
            <person name="Cherry J.M."/>
            <person name="Stover N.A."/>
            <person name="Krieger C.J."/>
            <person name="del Toro C."/>
            <person name="Ryder H.F."/>
            <person name="Williamson S.C."/>
            <person name="Barbeau R.A."/>
            <person name="Hamilton E.P."/>
            <person name="Orias E."/>
        </authorList>
    </citation>
    <scope>NUCLEOTIDE SEQUENCE [LARGE SCALE GENOMIC DNA]</scope>
    <source>
        <strain evidence="3">SB210</strain>
    </source>
</reference>
<feature type="region of interest" description="Disordered" evidence="1">
    <location>
        <begin position="1719"/>
        <end position="1757"/>
    </location>
</feature>
<feature type="region of interest" description="Disordered" evidence="1">
    <location>
        <begin position="1205"/>
        <end position="1228"/>
    </location>
</feature>
<feature type="region of interest" description="Disordered" evidence="1">
    <location>
        <begin position="1046"/>
        <end position="1078"/>
    </location>
</feature>
<feature type="compositionally biased region" description="Low complexity" evidence="1">
    <location>
        <begin position="1637"/>
        <end position="1656"/>
    </location>
</feature>
<dbReference type="RefSeq" id="XP_001027247.2">
    <property type="nucleotide sequence ID" value="XM_001027247.2"/>
</dbReference>
<proteinExistence type="predicted"/>
<dbReference type="GeneID" id="7839188"/>
<feature type="region of interest" description="Disordered" evidence="1">
    <location>
        <begin position="1494"/>
        <end position="1552"/>
    </location>
</feature>
<feature type="compositionally biased region" description="Polar residues" evidence="1">
    <location>
        <begin position="850"/>
        <end position="869"/>
    </location>
</feature>
<dbReference type="InParanoid" id="I7MMU9"/>
<feature type="region of interest" description="Disordered" evidence="1">
    <location>
        <begin position="829"/>
        <end position="876"/>
    </location>
</feature>
<dbReference type="EMBL" id="GG662249">
    <property type="protein sequence ID" value="EAS07005.2"/>
    <property type="molecule type" value="Genomic_DNA"/>
</dbReference>
<accession>I7MMU9</accession>
<organism evidence="2 3">
    <name type="scientific">Tetrahymena thermophila (strain SB210)</name>
    <dbReference type="NCBI Taxonomy" id="312017"/>
    <lineage>
        <taxon>Eukaryota</taxon>
        <taxon>Sar</taxon>
        <taxon>Alveolata</taxon>
        <taxon>Ciliophora</taxon>
        <taxon>Intramacronucleata</taxon>
        <taxon>Oligohymenophorea</taxon>
        <taxon>Hymenostomatida</taxon>
        <taxon>Tetrahymenina</taxon>
        <taxon>Tetrahymenidae</taxon>
        <taxon>Tetrahymena</taxon>
    </lineage>
</organism>
<feature type="compositionally biased region" description="Low complexity" evidence="1">
    <location>
        <begin position="1501"/>
        <end position="1522"/>
    </location>
</feature>
<feature type="region of interest" description="Disordered" evidence="1">
    <location>
        <begin position="555"/>
        <end position="578"/>
    </location>
</feature>
<evidence type="ECO:0000256" key="1">
    <source>
        <dbReference type="SAM" id="MobiDB-lite"/>
    </source>
</evidence>
<dbReference type="eggNOG" id="ENOG502SSYJ">
    <property type="taxonomic scope" value="Eukaryota"/>
</dbReference>
<feature type="region of interest" description="Disordered" evidence="1">
    <location>
        <begin position="1622"/>
        <end position="1660"/>
    </location>
</feature>
<feature type="compositionally biased region" description="Polar residues" evidence="1">
    <location>
        <begin position="1523"/>
        <end position="1532"/>
    </location>
</feature>
<evidence type="ECO:0000313" key="2">
    <source>
        <dbReference type="EMBL" id="EAS07005.2"/>
    </source>
</evidence>
<feature type="compositionally biased region" description="Low complexity" evidence="1">
    <location>
        <begin position="1242"/>
        <end position="1255"/>
    </location>
</feature>
<dbReference type="KEGG" id="tet:TTHERM_00841310"/>
<feature type="compositionally biased region" description="Basic and acidic residues" evidence="1">
    <location>
        <begin position="225"/>
        <end position="249"/>
    </location>
</feature>
<feature type="compositionally biased region" description="Polar residues" evidence="1">
    <location>
        <begin position="1732"/>
        <end position="1757"/>
    </location>
</feature>
<keyword evidence="3" id="KW-1185">Reference proteome</keyword>
<evidence type="ECO:0000313" key="3">
    <source>
        <dbReference type="Proteomes" id="UP000009168"/>
    </source>
</evidence>
<dbReference type="Proteomes" id="UP000009168">
    <property type="component" value="Unassembled WGS sequence"/>
</dbReference>
<feature type="compositionally biased region" description="Polar residues" evidence="1">
    <location>
        <begin position="1046"/>
        <end position="1076"/>
    </location>
</feature>
<feature type="compositionally biased region" description="Low complexity" evidence="1">
    <location>
        <begin position="701"/>
        <end position="723"/>
    </location>
</feature>
<feature type="compositionally biased region" description="Low complexity" evidence="1">
    <location>
        <begin position="1719"/>
        <end position="1731"/>
    </location>
</feature>
<protein>
    <submittedName>
        <fullName evidence="2">Uncharacterized protein</fullName>
    </submittedName>
</protein>
<feature type="region of interest" description="Disordered" evidence="1">
    <location>
        <begin position="698"/>
        <end position="723"/>
    </location>
</feature>
<feature type="region of interest" description="Disordered" evidence="1">
    <location>
        <begin position="224"/>
        <end position="249"/>
    </location>
</feature>
<sequence>MSQSIGQQHTQYQYQQQQMALITNKKQIKQIIPQTQQNSKEKGKTAKSTQNNYNRLYTENSQGSISQRQIFINQCQRTSSNCLFCNKCKKPSQFSLMISTALYSKYSASQNYYFTKDINDILANQRTSAVIQLKDIQTYDEIEEYLNRFYFLHEYDNKIKRLTEYYKFHRDIARLFMVPTTNILNKFHDKKRRIYYIQITRMLKEKEEKEGKKDNQDEQAVALKAEQKSKKEDVNKDNKNKKDEKDLNIEDKNNRSDLCKTLNDNERFLAPLDDLDEQTKSVQSNTLQDLNHKLNDILINSTKSMQSYFFDQDVSQSIGNLSNFLNHLKTQNNQQGLLQAPLASQRQSENILNNQILTETVSNEFIGFNSQQFQNIIQKQGQQNHQPLLINHQILQNNNLELKNGQNLVKNSQNVKNFLKKDSFSKKSQNDLKQQILQNGQNFQQGVLNNKLQSENSIAQQISLNNSPPHSQRTIQESLKNNNIGLKTERESYNLSKDEMAQNQISKLNQDMINLVNFKPQIEQLQQQQNLNNRGKTEQAKDLQKGIAAISSQPSQYLSSIQTQNPSQHQSLNEKHGSNLKQQSLNSVGYNKYQVDGQISSITGFSANNTLNVARNSEKNSANQSTKDAKNYEYPFSNQFSEFTTGKQSITQSVERNSLNSLQQSINGLGKQLNTEGQIVSSLPTEQIKNGLQSKLMSNTSSKYQSQSNKEQKSSQNIQIQNTSQNQKVIISQQNSMNQDQLASKKSFNTQSSDQLAPKKLNSNSGLIIPQIPLPSGQQASSMIIGQQQNQQTLSQQLSQQFQQQFSQQLQNYQRSQVQELQQFSASQRQLSQQSKSELKNEETLKPPNTDRSQYNKKSNQQTLSQKTLSARDKDISSKVVNKGTIDLNQQKQKAFEAINTRRENQFDIQVTLQRNNLDSNIYNEQNIQINQPQLKYNQVQIQNYIANNQQNNPKQMEAQQFGNIQSLIQGAAIKNSSENLKIYQNNGPGEQIQQYQQINGHGRTQTMETYREANLMTSDLQSYSQSQQASRNQSKTKQNIPLQQSNLNQHQNPGSQSTQLTNVQSRQTSQQKSQHSINSQQLSQQVIQNQIQLQNSQIQIKNQQISNENLNIYVKYPNLNEFEQASNPLIASQIKQQTVINDSNVKQTENQQYIPSSNDLSQSHQGQVFLRKSLSNYKFENLGELKQIYKEVQKRTAAMFQKHKDSLKNAQTTATNSSMQDTQQLKQNSQRLNYYAKGEATQRGSQTQRGQQNSTDQSQSKEISPRIQRIQKTELTYQNNSLIKQNSDREQNQRRVSSQIKNSNIGNNSNSLQNQSNLNNKQQQGSLLNVGASQLLLTAQQLTQNNRDQNLTAAQKKLQYKQQASKIGSEQNNRMIHSNPNVDFNKTSYISSYNNSANNTNIYVQGQQNGIQSQQGSGYSTIINNFGSNSQLNANSQIQSVANSHQNSSKKILDKIKHTRINSMNAAPTLHNSQNPSILASTSTFKSHIPAPQSYRQQTQEIQKQPSSMQQQGQSQNYTQFMVSTQNSSNKKTVHHKYTKSEADSLTQSTQPHNLSQNLVSQTNLGFSQLANSNIGNKQTIIKQASSLQNSQSQQHLHGQSNISQILAAQNQQLQSLPSTNQLTQQTAPETKRIMSSVQQTNQNSQSPQRNQYNSAGKKNQQQYFTYSNNNIINIFVNNHQENMKAAQAGNAISNQTHNLHQNINSIINTQMNINKIQQQQSFSQKSQNSPLKKSITNQGKLSARQSENFSNIKNL</sequence>
<feature type="compositionally biased region" description="Low complexity" evidence="1">
    <location>
        <begin position="1298"/>
        <end position="1318"/>
    </location>
</feature>
<feature type="region of interest" description="Disordered" evidence="1">
    <location>
        <begin position="1240"/>
        <end position="1318"/>
    </location>
</feature>
<feature type="compositionally biased region" description="Polar residues" evidence="1">
    <location>
        <begin position="555"/>
        <end position="571"/>
    </location>
</feature>
<feature type="compositionally biased region" description="Polar residues" evidence="1">
    <location>
        <begin position="1274"/>
        <end position="1286"/>
    </location>
</feature>
<feature type="region of interest" description="Disordered" evidence="1">
    <location>
        <begin position="34"/>
        <end position="53"/>
    </location>
</feature>
<feature type="region of interest" description="Disordered" evidence="1">
    <location>
        <begin position="735"/>
        <end position="762"/>
    </location>
</feature>